<evidence type="ECO:0000256" key="1">
    <source>
        <dbReference type="ARBA" id="ARBA00022694"/>
    </source>
</evidence>
<feature type="domain" description="Dyskerin-like" evidence="7">
    <location>
        <begin position="24"/>
        <end position="71"/>
    </location>
</feature>
<evidence type="ECO:0000256" key="3">
    <source>
        <dbReference type="ARBA" id="ARBA00060072"/>
    </source>
</evidence>
<dbReference type="AlphaFoldDB" id="H1L0W1"/>
<protein>
    <recommendedName>
        <fullName evidence="5">Probable tRNA pseudouridine synthase B</fullName>
        <ecNumber evidence="5">5.4.99.25</ecNumber>
    </recommendedName>
    <alternativeName>
        <fullName evidence="5">tRNA pseudouridine(55) synthase</fullName>
        <shortName evidence="5">Psi55 synthase</shortName>
    </alternativeName>
    <alternativeName>
        <fullName evidence="5">tRNA pseudouridylate synthase</fullName>
    </alternativeName>
    <alternativeName>
        <fullName evidence="5">tRNA-uridine isomerase</fullName>
    </alternativeName>
</protein>
<dbReference type="Pfam" id="PF16198">
    <property type="entry name" value="TruB_C_2"/>
    <property type="match status" value="1"/>
</dbReference>
<evidence type="ECO:0000313" key="8">
    <source>
        <dbReference type="EMBL" id="EHP84380.1"/>
    </source>
</evidence>
<sequence>MGNGDILIAKIKDVQNHPNSSLEKEELIIKEEAETNEEYGCNPYEREMDDLLKNGVVVIDKPSGPTSHEVSTWVKKILNLKKAGHGGTLDPKVTGVLPIALENTTKCIPMWHIPPKEYICLMHLHRDADEEKIKKIFKEFEGKILQRPPLKAAVKRSLRIRKIHKLEILDIDGRDILFRVKCQSGTYIRKLVDDMGEALGTSAHMQELRRVKSGVFEENDAVYLQDLVDAYHFWKEDGDKEELRRIIKPIEYGLRHLKKVVVKDSAVDAICHGADVYVKGISKLSKGIGKGEVVLVETLKGEAIGVGKALMNTKEILKADEGVAVDVERIYMEPNTYPRMWKRKK</sequence>
<dbReference type="GO" id="GO:0031118">
    <property type="term" value="P:rRNA pseudouridine synthesis"/>
    <property type="evidence" value="ECO:0007669"/>
    <property type="project" value="TreeGrafter"/>
</dbReference>
<reference evidence="8 9" key="1">
    <citation type="submission" date="2011-09" db="EMBL/GenBank/DDBJ databases">
        <title>The draft genome of Methanotorris formicicus Mc-S-70.</title>
        <authorList>
            <consortium name="US DOE Joint Genome Institute (JGI-PGF)"/>
            <person name="Lucas S."/>
            <person name="Han J."/>
            <person name="Lapidus A."/>
            <person name="Cheng J.-F."/>
            <person name="Goodwin L."/>
            <person name="Pitluck S."/>
            <person name="Peters L."/>
            <person name="Land M.L."/>
            <person name="Hauser L."/>
            <person name="Sieprawska-Lupa M."/>
            <person name="Takai K."/>
            <person name="Miyazaki J."/>
            <person name="Whitman W."/>
            <person name="Woyke T.J."/>
        </authorList>
    </citation>
    <scope>NUCLEOTIDE SEQUENCE [LARGE SCALE GENOMIC DNA]</scope>
    <source>
        <strain evidence="8 9">Mc-S-70</strain>
    </source>
</reference>
<feature type="active site" description="Nucleophile" evidence="5">
    <location>
        <position position="90"/>
    </location>
</feature>
<dbReference type="InterPro" id="IPR015947">
    <property type="entry name" value="PUA-like_sf"/>
</dbReference>
<dbReference type="NCBIfam" id="TIGR00451">
    <property type="entry name" value="unchar_dom_2"/>
    <property type="match status" value="1"/>
</dbReference>
<dbReference type="STRING" id="647171.MetfoDRAFT_1685"/>
<dbReference type="PANTHER" id="PTHR23127:SF0">
    <property type="entry name" value="H_ACA RIBONUCLEOPROTEIN COMPLEX SUBUNIT DKC1"/>
    <property type="match status" value="1"/>
</dbReference>
<dbReference type="InterPro" id="IPR004802">
    <property type="entry name" value="tRNA_PsdUridine_synth_B_fam"/>
</dbReference>
<dbReference type="SMART" id="SM01136">
    <property type="entry name" value="DKCLD"/>
    <property type="match status" value="1"/>
</dbReference>
<dbReference type="GO" id="GO:0003723">
    <property type="term" value="F:RNA binding"/>
    <property type="evidence" value="ECO:0007669"/>
    <property type="project" value="InterPro"/>
</dbReference>
<evidence type="ECO:0000313" key="9">
    <source>
        <dbReference type="Proteomes" id="UP000003706"/>
    </source>
</evidence>
<dbReference type="InterPro" id="IPR004521">
    <property type="entry name" value="Uncharacterised_CHP00451"/>
</dbReference>
<dbReference type="SUPFAM" id="SSF55120">
    <property type="entry name" value="Pseudouridine synthase"/>
    <property type="match status" value="1"/>
</dbReference>
<dbReference type="Pfam" id="PF01472">
    <property type="entry name" value="PUA"/>
    <property type="match status" value="1"/>
</dbReference>
<dbReference type="GO" id="GO:1990481">
    <property type="term" value="P:mRNA pseudouridine synthesis"/>
    <property type="evidence" value="ECO:0007669"/>
    <property type="project" value="TreeGrafter"/>
</dbReference>
<dbReference type="InterPro" id="IPR020103">
    <property type="entry name" value="PsdUridine_synth_cat_dom_sf"/>
</dbReference>
<dbReference type="EMBL" id="AGJL01000053">
    <property type="protein sequence ID" value="EHP84380.1"/>
    <property type="molecule type" value="Genomic_DNA"/>
</dbReference>
<evidence type="ECO:0000259" key="6">
    <source>
        <dbReference type="SMART" id="SM00359"/>
    </source>
</evidence>
<dbReference type="Pfam" id="PF01509">
    <property type="entry name" value="TruB_N"/>
    <property type="match status" value="1"/>
</dbReference>
<dbReference type="PROSITE" id="PS50890">
    <property type="entry name" value="PUA"/>
    <property type="match status" value="1"/>
</dbReference>
<organism evidence="8 9">
    <name type="scientific">Methanotorris formicicus Mc-S-70</name>
    <dbReference type="NCBI Taxonomy" id="647171"/>
    <lineage>
        <taxon>Archaea</taxon>
        <taxon>Methanobacteriati</taxon>
        <taxon>Methanobacteriota</taxon>
        <taxon>Methanomada group</taxon>
        <taxon>Methanococci</taxon>
        <taxon>Methanococcales</taxon>
        <taxon>Methanocaldococcaceae</taxon>
        <taxon>Methanotorris</taxon>
    </lineage>
</organism>
<dbReference type="GO" id="GO:0031120">
    <property type="term" value="P:snRNA pseudouridine synthesis"/>
    <property type="evidence" value="ECO:0007669"/>
    <property type="project" value="TreeGrafter"/>
</dbReference>
<gene>
    <name evidence="5" type="primary">truB</name>
    <name evidence="8" type="ORF">MetfoDRAFT_1685</name>
</gene>
<proteinExistence type="inferred from homology"/>
<keyword evidence="2 5" id="KW-0413">Isomerase</keyword>
<dbReference type="GO" id="GO:0160148">
    <property type="term" value="F:tRNA pseudouridine(55) synthase activity"/>
    <property type="evidence" value="ECO:0007669"/>
    <property type="project" value="UniProtKB-EC"/>
</dbReference>
<dbReference type="InterPro" id="IPR002501">
    <property type="entry name" value="PsdUridine_synth_N"/>
</dbReference>
<dbReference type="FunFam" id="3.30.2350.10:FF:000001">
    <property type="entry name" value="H/ACA ribonucleoprotein complex subunit CBF5"/>
    <property type="match status" value="1"/>
</dbReference>
<dbReference type="InterPro" id="IPR012960">
    <property type="entry name" value="Dyskerin-like"/>
</dbReference>
<dbReference type="Pfam" id="PF08068">
    <property type="entry name" value="DKCLD"/>
    <property type="match status" value="1"/>
</dbReference>
<evidence type="ECO:0000256" key="5">
    <source>
        <dbReference type="HAMAP-Rule" id="MF_01081"/>
    </source>
</evidence>
<dbReference type="PANTHER" id="PTHR23127">
    <property type="entry name" value="CENTROMERE/MICROTUBULE BINDING PROTEIN CBF5"/>
    <property type="match status" value="1"/>
</dbReference>
<dbReference type="Gene3D" id="3.30.2350.10">
    <property type="entry name" value="Pseudouridine synthase"/>
    <property type="match status" value="1"/>
</dbReference>
<feature type="domain" description="PUA" evidence="6">
    <location>
        <begin position="258"/>
        <end position="332"/>
    </location>
</feature>
<dbReference type="GO" id="GO:0000495">
    <property type="term" value="P:box H/ACA sno(s)RNA 3'-end processing"/>
    <property type="evidence" value="ECO:0007669"/>
    <property type="project" value="TreeGrafter"/>
</dbReference>
<dbReference type="InterPro" id="IPR026326">
    <property type="entry name" value="TruB_arch"/>
</dbReference>
<dbReference type="EC" id="5.4.99.25" evidence="5"/>
<dbReference type="SUPFAM" id="SSF88697">
    <property type="entry name" value="PUA domain-like"/>
    <property type="match status" value="1"/>
</dbReference>
<evidence type="ECO:0000256" key="4">
    <source>
        <dbReference type="ARBA" id="ARBA00060775"/>
    </source>
</evidence>
<dbReference type="CDD" id="cd21148">
    <property type="entry name" value="PUA_Cbf5"/>
    <property type="match status" value="1"/>
</dbReference>
<comment type="similarity">
    <text evidence="4 5">Belongs to the pseudouridine synthase TruB family. Type 2 subfamily.</text>
</comment>
<dbReference type="SMART" id="SM00359">
    <property type="entry name" value="PUA"/>
    <property type="match status" value="1"/>
</dbReference>
<dbReference type="NCBIfam" id="TIGR00425">
    <property type="entry name" value="CBF5"/>
    <property type="match status" value="1"/>
</dbReference>
<comment type="caution">
    <text evidence="8">The sequence shown here is derived from an EMBL/GenBank/DDBJ whole genome shotgun (WGS) entry which is preliminary data.</text>
</comment>
<accession>H1L0W1</accession>
<keyword evidence="9" id="KW-1185">Reference proteome</keyword>
<dbReference type="HAMAP" id="MF_01081">
    <property type="entry name" value="TruB_arch"/>
    <property type="match status" value="1"/>
</dbReference>
<comment type="function">
    <text evidence="3 5">Could be responsible for synthesis of pseudouridine from uracil-55 in the psi GC loop of transfer RNAs.</text>
</comment>
<dbReference type="GO" id="GO:0031119">
    <property type="term" value="P:tRNA pseudouridine synthesis"/>
    <property type="evidence" value="ECO:0007669"/>
    <property type="project" value="UniProtKB-UniRule"/>
</dbReference>
<keyword evidence="1 5" id="KW-0819">tRNA processing</keyword>
<dbReference type="Gene3D" id="2.30.130.10">
    <property type="entry name" value="PUA domain"/>
    <property type="match status" value="1"/>
</dbReference>
<dbReference type="InterPro" id="IPR002478">
    <property type="entry name" value="PUA"/>
</dbReference>
<dbReference type="InterPro" id="IPR036974">
    <property type="entry name" value="PUA_sf"/>
</dbReference>
<comment type="catalytic activity">
    <reaction evidence="5">
        <text>uridine(55) in tRNA = pseudouridine(55) in tRNA</text>
        <dbReference type="Rhea" id="RHEA:42532"/>
        <dbReference type="Rhea" id="RHEA-COMP:10101"/>
        <dbReference type="Rhea" id="RHEA-COMP:10102"/>
        <dbReference type="ChEBI" id="CHEBI:65314"/>
        <dbReference type="ChEBI" id="CHEBI:65315"/>
        <dbReference type="EC" id="5.4.99.25"/>
    </reaction>
</comment>
<evidence type="ECO:0000259" key="7">
    <source>
        <dbReference type="SMART" id="SM01136"/>
    </source>
</evidence>
<dbReference type="InterPro" id="IPR032819">
    <property type="entry name" value="TruB_C"/>
</dbReference>
<dbReference type="CDD" id="cd02572">
    <property type="entry name" value="PseudoU_synth_hDyskerin"/>
    <property type="match status" value="1"/>
</dbReference>
<dbReference type="NCBIfam" id="NF003280">
    <property type="entry name" value="PRK04270.1"/>
    <property type="match status" value="1"/>
</dbReference>
<evidence type="ECO:0000256" key="2">
    <source>
        <dbReference type="ARBA" id="ARBA00023235"/>
    </source>
</evidence>
<name>H1L0W1_9EURY</name>
<dbReference type="PATRIC" id="fig|647171.4.peg.1631"/>
<dbReference type="Proteomes" id="UP000003706">
    <property type="component" value="Unassembled WGS sequence"/>
</dbReference>